<evidence type="ECO:0000313" key="10">
    <source>
        <dbReference type="Proteomes" id="UP000476176"/>
    </source>
</evidence>
<evidence type="ECO:0000313" key="3">
    <source>
        <dbReference type="EMBL" id="KAE9139475.1"/>
    </source>
</evidence>
<dbReference type="EMBL" id="QXFW01000155">
    <property type="protein sequence ID" value="KAE9022747.1"/>
    <property type="molecule type" value="Genomic_DNA"/>
</dbReference>
<dbReference type="Proteomes" id="UP000460718">
    <property type="component" value="Unassembled WGS sequence"/>
</dbReference>
<dbReference type="Proteomes" id="UP000441208">
    <property type="component" value="Unassembled WGS sequence"/>
</dbReference>
<proteinExistence type="predicted"/>
<accession>A0A6A3TMR6</accession>
<dbReference type="InterPro" id="IPR027417">
    <property type="entry name" value="P-loop_NTPase"/>
</dbReference>
<organism evidence="3 8">
    <name type="scientific">Phytophthora fragariae</name>
    <dbReference type="NCBI Taxonomy" id="53985"/>
    <lineage>
        <taxon>Eukaryota</taxon>
        <taxon>Sar</taxon>
        <taxon>Stramenopiles</taxon>
        <taxon>Oomycota</taxon>
        <taxon>Peronosporomycetes</taxon>
        <taxon>Peronosporales</taxon>
        <taxon>Peronosporaceae</taxon>
        <taxon>Phytophthora</taxon>
    </lineage>
</organism>
<protein>
    <recommendedName>
        <fullName evidence="11">DNA recombination and repair protein Rad51-like C-terminal domain-containing protein</fullName>
    </recommendedName>
</protein>
<evidence type="ECO:0000313" key="2">
    <source>
        <dbReference type="EMBL" id="KAE9022747.1"/>
    </source>
</evidence>
<dbReference type="EMBL" id="QXGA01000005">
    <property type="protein sequence ID" value="KAE9155829.1"/>
    <property type="molecule type" value="Genomic_DNA"/>
</dbReference>
<evidence type="ECO:0000313" key="7">
    <source>
        <dbReference type="Proteomes" id="UP000440732"/>
    </source>
</evidence>
<dbReference type="PANTHER" id="PTHR46644">
    <property type="entry name" value="DNA REPAIR PROTEIN XRCC2"/>
    <property type="match status" value="1"/>
</dbReference>
<evidence type="ECO:0000313" key="5">
    <source>
        <dbReference type="EMBL" id="KAE9244239.1"/>
    </source>
</evidence>
<evidence type="ECO:0000313" key="4">
    <source>
        <dbReference type="EMBL" id="KAE9155829.1"/>
    </source>
</evidence>
<dbReference type="EMBL" id="QXFZ01000023">
    <property type="protein sequence ID" value="KAE9139475.1"/>
    <property type="molecule type" value="Genomic_DNA"/>
</dbReference>
<evidence type="ECO:0000313" key="6">
    <source>
        <dbReference type="Proteomes" id="UP000429523"/>
    </source>
</evidence>
<dbReference type="Proteomes" id="UP000429523">
    <property type="component" value="Unassembled WGS sequence"/>
</dbReference>
<evidence type="ECO:0000313" key="1">
    <source>
        <dbReference type="EMBL" id="KAE8950089.1"/>
    </source>
</evidence>
<evidence type="ECO:0000313" key="9">
    <source>
        <dbReference type="Proteomes" id="UP000460718"/>
    </source>
</evidence>
<dbReference type="InterPro" id="IPR030547">
    <property type="entry name" value="XRCC2"/>
</dbReference>
<gene>
    <name evidence="5" type="ORF">PF004_g5764</name>
    <name evidence="4" type="ORF">PF006_g242</name>
    <name evidence="3" type="ORF">PF007_g1006</name>
    <name evidence="1" type="ORF">PF009_g392</name>
    <name evidence="2" type="ORF">PF011_g4312</name>
</gene>
<evidence type="ECO:0008006" key="11">
    <source>
        <dbReference type="Google" id="ProtNLM"/>
    </source>
</evidence>
<dbReference type="EMBL" id="QXGF01000007">
    <property type="protein sequence ID" value="KAE8950089.1"/>
    <property type="molecule type" value="Genomic_DNA"/>
</dbReference>
<dbReference type="GO" id="GO:0005657">
    <property type="term" value="C:replication fork"/>
    <property type="evidence" value="ECO:0007669"/>
    <property type="project" value="InterPro"/>
</dbReference>
<dbReference type="PANTHER" id="PTHR46644:SF2">
    <property type="entry name" value="DNA REPAIR PROTEIN XRCC2"/>
    <property type="match status" value="1"/>
</dbReference>
<dbReference type="Gene3D" id="3.40.50.300">
    <property type="entry name" value="P-loop containing nucleotide triphosphate hydrolases"/>
    <property type="match status" value="1"/>
</dbReference>
<comment type="caution">
    <text evidence="3">The sequence shown here is derived from an EMBL/GenBank/DDBJ whole genome shotgun (WGS) entry which is preliminary data.</text>
</comment>
<name>A0A6A3TMR6_9STRA</name>
<evidence type="ECO:0000313" key="8">
    <source>
        <dbReference type="Proteomes" id="UP000441208"/>
    </source>
</evidence>
<dbReference type="GO" id="GO:0000724">
    <property type="term" value="P:double-strand break repair via homologous recombination"/>
    <property type="evidence" value="ECO:0007669"/>
    <property type="project" value="InterPro"/>
</dbReference>
<dbReference type="SUPFAM" id="SSF52540">
    <property type="entry name" value="P-loop containing nucleoside triphosphate hydrolases"/>
    <property type="match status" value="1"/>
</dbReference>
<dbReference type="Proteomes" id="UP000440732">
    <property type="component" value="Unassembled WGS sequence"/>
</dbReference>
<sequence length="318" mass="35805">MTGTSIWILDFDRRWLHLHMNRLKLDETALDLFARRPTRSFSTGLAFLDAATANRDGVEAGYRPRQVVELCGASDTPKTQVLEHVVASFLTKSCGASAQPPKERVIIFDHECEVSTARLAALVADRLAGSKREDALQEVLGRVQMCYCRDSFQWLATLNHVHFQLLETPPAPLMMVFNCVGSFHVIDNMTAKSVGDGLALSEQVFIFLKQFIRHHSPVVFATKETAKTARNSWDHPEYLPSSWTSQVSKRILLRIPPPPRQSLDGCKKDEQSCVDDRCTHFEAKCIVGGESRVYTCREEGKTIISTQLGDKKSRMQPR</sequence>
<reference evidence="6 7" key="1">
    <citation type="submission" date="2018-08" db="EMBL/GenBank/DDBJ databases">
        <title>Genomic investigation of the strawberry pathogen Phytophthora fragariae indicates pathogenicity is determined by transcriptional variation in three key races.</title>
        <authorList>
            <person name="Adams T.M."/>
            <person name="Armitage A.D."/>
            <person name="Sobczyk M.K."/>
            <person name="Bates H.J."/>
            <person name="Dunwell J.M."/>
            <person name="Nellist C.F."/>
            <person name="Harrison R.J."/>
        </authorList>
    </citation>
    <scope>NUCLEOTIDE SEQUENCE [LARGE SCALE GENOMIC DNA]</scope>
    <source>
        <strain evidence="5 10">BC-23</strain>
        <strain evidence="4 7">NOV-5</strain>
        <strain evidence="3 8">NOV-71</strain>
        <strain evidence="1 6">NOV-9</strain>
        <strain evidence="2 9">SCRP245</strain>
    </source>
</reference>
<dbReference type="AlphaFoldDB" id="A0A6A3TMR6"/>
<dbReference type="EMBL" id="QXGC01000223">
    <property type="protein sequence ID" value="KAE9244239.1"/>
    <property type="molecule type" value="Genomic_DNA"/>
</dbReference>
<dbReference type="Proteomes" id="UP000476176">
    <property type="component" value="Unassembled WGS sequence"/>
</dbReference>
<dbReference type="GO" id="GO:0033063">
    <property type="term" value="C:Rad51B-Rad51C-Rad51D-XRCC2 complex"/>
    <property type="evidence" value="ECO:0007669"/>
    <property type="project" value="InterPro"/>
</dbReference>